<dbReference type="Proteomes" id="UP000177107">
    <property type="component" value="Unassembled WGS sequence"/>
</dbReference>
<dbReference type="UniPathway" id="UPA00070">
    <property type="reaction ID" value="UER00117"/>
</dbReference>
<dbReference type="Gene3D" id="3.20.20.140">
    <property type="entry name" value="Metal-dependent hydrolases"/>
    <property type="match status" value="1"/>
</dbReference>
<dbReference type="GO" id="GO:0004151">
    <property type="term" value="F:dihydroorotase activity"/>
    <property type="evidence" value="ECO:0007669"/>
    <property type="project" value="InterPro"/>
</dbReference>
<dbReference type="AlphaFoldDB" id="A0A1F6E4Z9"/>
<reference evidence="1 2" key="1">
    <citation type="journal article" date="2016" name="Nat. Commun.">
        <title>Thousands of microbial genomes shed light on interconnected biogeochemical processes in an aquifer system.</title>
        <authorList>
            <person name="Anantharaman K."/>
            <person name="Brown C.T."/>
            <person name="Hug L.A."/>
            <person name="Sharon I."/>
            <person name="Castelle C.J."/>
            <person name="Probst A.J."/>
            <person name="Thomas B.C."/>
            <person name="Singh A."/>
            <person name="Wilkins M.J."/>
            <person name="Karaoz U."/>
            <person name="Brodie E.L."/>
            <person name="Williams K.H."/>
            <person name="Hubbard S.S."/>
            <person name="Banfield J.F."/>
        </authorList>
    </citation>
    <scope>NUCLEOTIDE SEQUENCE [LARGE SCALE GENOMIC DNA]</scope>
</reference>
<dbReference type="SUPFAM" id="SSF51556">
    <property type="entry name" value="Metallo-dependent hydrolases"/>
    <property type="match status" value="1"/>
</dbReference>
<organism evidence="1 2">
    <name type="scientific">Candidatus Kaiserbacteria bacterium RIFCSPHIGHO2_02_FULL_56_30</name>
    <dbReference type="NCBI Taxonomy" id="1798499"/>
    <lineage>
        <taxon>Bacteria</taxon>
        <taxon>Candidatus Kaiseribacteriota</taxon>
    </lineage>
</organism>
<dbReference type="PANTHER" id="PTHR43137:SF1">
    <property type="entry name" value="DIHYDROOROTASE"/>
    <property type="match status" value="1"/>
</dbReference>
<evidence type="ECO:0000313" key="1">
    <source>
        <dbReference type="EMBL" id="OGG68785.1"/>
    </source>
</evidence>
<dbReference type="GO" id="GO:0006207">
    <property type="term" value="P:'de novo' pyrimidine nucleobase biosynthetic process"/>
    <property type="evidence" value="ECO:0007669"/>
    <property type="project" value="TreeGrafter"/>
</dbReference>
<dbReference type="PANTHER" id="PTHR43137">
    <property type="entry name" value="DIHYDROOROTASE"/>
    <property type="match status" value="1"/>
</dbReference>
<dbReference type="STRING" id="1798499.A3C95_01890"/>
<dbReference type="InterPro" id="IPR004721">
    <property type="entry name" value="DHOdimr"/>
</dbReference>
<dbReference type="EMBL" id="MFLM01000003">
    <property type="protein sequence ID" value="OGG68785.1"/>
    <property type="molecule type" value="Genomic_DNA"/>
</dbReference>
<dbReference type="GO" id="GO:0044205">
    <property type="term" value="P:'de novo' UMP biosynthetic process"/>
    <property type="evidence" value="ECO:0007669"/>
    <property type="project" value="UniProtKB-UniPathway"/>
</dbReference>
<evidence type="ECO:0000313" key="2">
    <source>
        <dbReference type="Proteomes" id="UP000177107"/>
    </source>
</evidence>
<dbReference type="GO" id="GO:0005737">
    <property type="term" value="C:cytoplasm"/>
    <property type="evidence" value="ECO:0007669"/>
    <property type="project" value="TreeGrafter"/>
</dbReference>
<gene>
    <name evidence="1" type="ORF">A3C95_01890</name>
</gene>
<sequence length="416" mass="47436">MVSNETTAFSFLIPRARVRPDKHSTKKGYDMRLHIDGTDAKARPHAHTYRGFNEAQGGWVIPRPANPHVHFRDPETQSDIFTLVVPETAKLYAWATAMPNLGKNRIRTPEQAIAYRNRILELGRTVNPTFEATVPLYLEPDIDHGVIRGGHESGAFWAAKLYPKNGTTESDHGIDFRDIRPILPTLKVMEELDMLCLVHAEVVLDQYDELVVDRFREGLAIDVIDRILRHCPKLRVVFEHISSRASIEAYWRWRRKGCHIEATIAPQYLLWNSSVLFERGMNPINFSIPILKDEEDRVALVEFMLEGGGMLGTDSAPHDLSAKSRHEHCPGGLFNEPVGLFIYFHLFRTLGGEQWFEQFVDFACRKAAHFYNVPESSEEVVIAEEAWQVPPRYTHGSAIIIPMLADTVMPYSLKRA</sequence>
<proteinExistence type="predicted"/>
<dbReference type="InterPro" id="IPR032466">
    <property type="entry name" value="Metal_Hydrolase"/>
</dbReference>
<accession>A0A1F6E4Z9</accession>
<protein>
    <submittedName>
        <fullName evidence="1">Uncharacterized protein</fullName>
    </submittedName>
</protein>
<comment type="caution">
    <text evidence="1">The sequence shown here is derived from an EMBL/GenBank/DDBJ whole genome shotgun (WGS) entry which is preliminary data.</text>
</comment>
<name>A0A1F6E4Z9_9BACT</name>